<gene>
    <name evidence="1" type="ORF">Pan216_34510</name>
</gene>
<evidence type="ECO:0000313" key="1">
    <source>
        <dbReference type="EMBL" id="QDU62584.1"/>
    </source>
</evidence>
<evidence type="ECO:0000313" key="2">
    <source>
        <dbReference type="Proteomes" id="UP000317093"/>
    </source>
</evidence>
<dbReference type="AlphaFoldDB" id="A0A518B6I2"/>
<dbReference type="Proteomes" id="UP000317093">
    <property type="component" value="Chromosome"/>
</dbReference>
<sequence length="72" mass="8102">MKKLIRNTILGLVLATPLVSTVGCQTYQVGQVLPSPFMLWDDVQYFPKGPSFPLLNELNAQRAAENERLNQK</sequence>
<keyword evidence="2" id="KW-1185">Reference proteome</keyword>
<dbReference type="RefSeq" id="WP_145259449.1">
    <property type="nucleotide sequence ID" value="NZ_CP036279.1"/>
</dbReference>
<accession>A0A518B6I2</accession>
<organism evidence="1 2">
    <name type="scientific">Kolteria novifilia</name>
    <dbReference type="NCBI Taxonomy" id="2527975"/>
    <lineage>
        <taxon>Bacteria</taxon>
        <taxon>Pseudomonadati</taxon>
        <taxon>Planctomycetota</taxon>
        <taxon>Planctomycetia</taxon>
        <taxon>Kolteriales</taxon>
        <taxon>Kolteriaceae</taxon>
        <taxon>Kolteria</taxon>
    </lineage>
</organism>
<dbReference type="KEGG" id="knv:Pan216_34510"/>
<dbReference type="PROSITE" id="PS51257">
    <property type="entry name" value="PROKAR_LIPOPROTEIN"/>
    <property type="match status" value="1"/>
</dbReference>
<name>A0A518B6I2_9BACT</name>
<proteinExistence type="predicted"/>
<evidence type="ECO:0008006" key="3">
    <source>
        <dbReference type="Google" id="ProtNLM"/>
    </source>
</evidence>
<reference evidence="1 2" key="1">
    <citation type="submission" date="2019-02" db="EMBL/GenBank/DDBJ databases">
        <title>Deep-cultivation of Planctomycetes and their phenomic and genomic characterization uncovers novel biology.</title>
        <authorList>
            <person name="Wiegand S."/>
            <person name="Jogler M."/>
            <person name="Boedeker C."/>
            <person name="Pinto D."/>
            <person name="Vollmers J."/>
            <person name="Rivas-Marin E."/>
            <person name="Kohn T."/>
            <person name="Peeters S.H."/>
            <person name="Heuer A."/>
            <person name="Rast P."/>
            <person name="Oberbeckmann S."/>
            <person name="Bunk B."/>
            <person name="Jeske O."/>
            <person name="Meyerdierks A."/>
            <person name="Storesund J.E."/>
            <person name="Kallscheuer N."/>
            <person name="Luecker S."/>
            <person name="Lage O.M."/>
            <person name="Pohl T."/>
            <person name="Merkel B.J."/>
            <person name="Hornburger P."/>
            <person name="Mueller R.-W."/>
            <person name="Bruemmer F."/>
            <person name="Labrenz M."/>
            <person name="Spormann A.M."/>
            <person name="Op den Camp H."/>
            <person name="Overmann J."/>
            <person name="Amann R."/>
            <person name="Jetten M.S.M."/>
            <person name="Mascher T."/>
            <person name="Medema M.H."/>
            <person name="Devos D.P."/>
            <person name="Kaster A.-K."/>
            <person name="Ovreas L."/>
            <person name="Rohde M."/>
            <person name="Galperin M.Y."/>
            <person name="Jogler C."/>
        </authorList>
    </citation>
    <scope>NUCLEOTIDE SEQUENCE [LARGE SCALE GENOMIC DNA]</scope>
    <source>
        <strain evidence="1 2">Pan216</strain>
    </source>
</reference>
<dbReference type="EMBL" id="CP036279">
    <property type="protein sequence ID" value="QDU62584.1"/>
    <property type="molecule type" value="Genomic_DNA"/>
</dbReference>
<protein>
    <recommendedName>
        <fullName evidence="3">Lipoprotein</fullName>
    </recommendedName>
</protein>
<dbReference type="OrthoDB" id="292253at2"/>